<feature type="region of interest" description="Disordered" evidence="10">
    <location>
        <begin position="1"/>
        <end position="37"/>
    </location>
</feature>
<sequence length="486" mass="54308">MTANMMSDQQETTAVAQRDEVQPQSRAMPPEVERAGEPARVARPVADNLMMKDGFPVMPGKAPLLGHVHKISQDALGALRRAEAACGPMFWTYFGTKLPVLQILDEAGLAILQNKYTDNSFLREQMPVITGEAMNAFDGPRHRNARRASSAAFSPTGLTRAQVGQFVVDTVEQRLKRWTRESKLAIFPETKEIALEVVFRILGIETHELAQWRHQYEEFFLGMIPLKIDLPGFPAWRCRKARRWLEARVAQIVATARANDDHDSLVGAMIFGRDDNGNGMSEVELVHNILGLGFAGSETTASVMAWSALMLSQHPEVWRQLCRQVAGLHSMPLTHEELVRQVPLAEAIFRETMRLYPPAPFEMRKVHTEFDMMGHRVPAGAMVGVSLLHVSRDPERYPDPDNWRPERWLGIDRALTPVETCQFGGGPHACLGRHVAALEITLFIAMLARELGPKGITPRLAGKLPPPAYLPFLRPSNKAFLDLTGR</sequence>
<evidence type="ECO:0000256" key="3">
    <source>
        <dbReference type="ARBA" id="ARBA00022617"/>
    </source>
</evidence>
<dbReference type="PANTHER" id="PTHR24286">
    <property type="entry name" value="CYTOCHROME P450 26"/>
    <property type="match status" value="1"/>
</dbReference>
<keyword evidence="7 9" id="KW-0503">Monooxygenase</keyword>
<dbReference type="Pfam" id="PF00067">
    <property type="entry name" value="p450"/>
    <property type="match status" value="1"/>
</dbReference>
<reference evidence="11" key="1">
    <citation type="submission" date="2021-09" db="EMBL/GenBank/DDBJ databases">
        <title>Genomic analysis of Ralstonia spp.</title>
        <authorList>
            <person name="Aburjaile F."/>
            <person name="Ariute J.C."/>
            <person name="Pais A.K.L."/>
            <person name="Albuquerque G.M.R."/>
            <person name="Silva A.M.F."/>
            <person name="Brenig B."/>
            <person name="Azevedo V."/>
            <person name="Matiuzzi M."/>
            <person name="Ramos R."/>
            <person name="Goes-Neto A."/>
            <person name="Soares S."/>
            <person name="Iseppon A.M.B."/>
            <person name="Souza E."/>
            <person name="Gama M."/>
        </authorList>
    </citation>
    <scope>NUCLEOTIDE SEQUENCE</scope>
    <source>
        <strain evidence="11">CCRMRs91</strain>
    </source>
</reference>
<comment type="caution">
    <text evidence="11">The sequence shown here is derived from an EMBL/GenBank/DDBJ whole genome shotgun (WGS) entry which is preliminary data.</text>
</comment>
<dbReference type="GO" id="GO:0004497">
    <property type="term" value="F:monooxygenase activity"/>
    <property type="evidence" value="ECO:0007669"/>
    <property type="project" value="UniProtKB-KW"/>
</dbReference>
<dbReference type="GO" id="GO:0020037">
    <property type="term" value="F:heme binding"/>
    <property type="evidence" value="ECO:0007669"/>
    <property type="project" value="InterPro"/>
</dbReference>
<comment type="cofactor">
    <cofactor evidence="1 8">
        <name>heme</name>
        <dbReference type="ChEBI" id="CHEBI:30413"/>
    </cofactor>
</comment>
<dbReference type="PRINTS" id="PR00463">
    <property type="entry name" value="EP450I"/>
</dbReference>
<dbReference type="GO" id="GO:0016125">
    <property type="term" value="P:sterol metabolic process"/>
    <property type="evidence" value="ECO:0007669"/>
    <property type="project" value="TreeGrafter"/>
</dbReference>
<evidence type="ECO:0000256" key="9">
    <source>
        <dbReference type="RuleBase" id="RU000461"/>
    </source>
</evidence>
<protein>
    <submittedName>
        <fullName evidence="11">Cytochrome P450</fullName>
    </submittedName>
</protein>
<keyword evidence="4 8" id="KW-0479">Metal-binding</keyword>
<evidence type="ECO:0000256" key="2">
    <source>
        <dbReference type="ARBA" id="ARBA00010617"/>
    </source>
</evidence>
<evidence type="ECO:0000313" key="11">
    <source>
        <dbReference type="EMBL" id="MDB0570032.1"/>
    </source>
</evidence>
<proteinExistence type="inferred from homology"/>
<evidence type="ECO:0000313" key="12">
    <source>
        <dbReference type="Proteomes" id="UP001144050"/>
    </source>
</evidence>
<gene>
    <name evidence="11" type="ORF">LBW59_04485</name>
</gene>
<accession>A0AAW5ZJW4</accession>
<dbReference type="RefSeq" id="WP_231107423.1">
    <property type="nucleotide sequence ID" value="NZ_CP021765.2"/>
</dbReference>
<evidence type="ECO:0000256" key="5">
    <source>
        <dbReference type="ARBA" id="ARBA00023002"/>
    </source>
</evidence>
<dbReference type="InterPro" id="IPR002401">
    <property type="entry name" value="Cyt_P450_E_grp-I"/>
</dbReference>
<evidence type="ECO:0000256" key="7">
    <source>
        <dbReference type="ARBA" id="ARBA00023033"/>
    </source>
</evidence>
<name>A0AAW5ZJW4_RALSL</name>
<organism evidence="11 12">
    <name type="scientific">Ralstonia solanacearum</name>
    <name type="common">Pseudomonas solanacearum</name>
    <dbReference type="NCBI Taxonomy" id="305"/>
    <lineage>
        <taxon>Bacteria</taxon>
        <taxon>Pseudomonadati</taxon>
        <taxon>Pseudomonadota</taxon>
        <taxon>Betaproteobacteria</taxon>
        <taxon>Burkholderiales</taxon>
        <taxon>Burkholderiaceae</taxon>
        <taxon>Ralstonia</taxon>
        <taxon>Ralstonia solanacearum species complex</taxon>
    </lineage>
</organism>
<evidence type="ECO:0000256" key="8">
    <source>
        <dbReference type="PIRSR" id="PIRSR602401-1"/>
    </source>
</evidence>
<keyword evidence="5 9" id="KW-0560">Oxidoreductase</keyword>
<dbReference type="InterPro" id="IPR036396">
    <property type="entry name" value="Cyt_P450_sf"/>
</dbReference>
<dbReference type="CDD" id="cd20614">
    <property type="entry name" value="CYPBJ-4-like"/>
    <property type="match status" value="1"/>
</dbReference>
<comment type="similarity">
    <text evidence="2 9">Belongs to the cytochrome P450 family.</text>
</comment>
<dbReference type="Gene3D" id="1.10.630.10">
    <property type="entry name" value="Cytochrome P450"/>
    <property type="match status" value="1"/>
</dbReference>
<evidence type="ECO:0000256" key="1">
    <source>
        <dbReference type="ARBA" id="ARBA00001971"/>
    </source>
</evidence>
<dbReference type="PRINTS" id="PR00385">
    <property type="entry name" value="P450"/>
</dbReference>
<feature type="binding site" description="axial binding residue" evidence="8">
    <location>
        <position position="430"/>
    </location>
    <ligand>
        <name>heme</name>
        <dbReference type="ChEBI" id="CHEBI:30413"/>
    </ligand>
    <ligandPart>
        <name>Fe</name>
        <dbReference type="ChEBI" id="CHEBI:18248"/>
    </ligandPart>
</feature>
<evidence type="ECO:0000256" key="6">
    <source>
        <dbReference type="ARBA" id="ARBA00023004"/>
    </source>
</evidence>
<dbReference type="AlphaFoldDB" id="A0AAW5ZJW4"/>
<dbReference type="InterPro" id="IPR017972">
    <property type="entry name" value="Cyt_P450_CS"/>
</dbReference>
<feature type="compositionally biased region" description="Polar residues" evidence="10">
    <location>
        <begin position="1"/>
        <end position="15"/>
    </location>
</feature>
<dbReference type="GO" id="GO:0005506">
    <property type="term" value="F:iron ion binding"/>
    <property type="evidence" value="ECO:0007669"/>
    <property type="project" value="InterPro"/>
</dbReference>
<dbReference type="InterPro" id="IPR001128">
    <property type="entry name" value="Cyt_P450"/>
</dbReference>
<dbReference type="EMBL" id="JAIVFG010000005">
    <property type="protein sequence ID" value="MDB0570032.1"/>
    <property type="molecule type" value="Genomic_DNA"/>
</dbReference>
<dbReference type="SUPFAM" id="SSF48264">
    <property type="entry name" value="Cytochrome P450"/>
    <property type="match status" value="1"/>
</dbReference>
<evidence type="ECO:0000256" key="10">
    <source>
        <dbReference type="SAM" id="MobiDB-lite"/>
    </source>
</evidence>
<keyword evidence="3 8" id="KW-0349">Heme</keyword>
<dbReference type="PROSITE" id="PS00086">
    <property type="entry name" value="CYTOCHROME_P450"/>
    <property type="match status" value="1"/>
</dbReference>
<keyword evidence="6 8" id="KW-0408">Iron</keyword>
<evidence type="ECO:0000256" key="4">
    <source>
        <dbReference type="ARBA" id="ARBA00022723"/>
    </source>
</evidence>
<dbReference type="Proteomes" id="UP001144050">
    <property type="component" value="Unassembled WGS sequence"/>
</dbReference>
<dbReference type="PANTHER" id="PTHR24286:SF24">
    <property type="entry name" value="LANOSTEROL 14-ALPHA DEMETHYLASE"/>
    <property type="match status" value="1"/>
</dbReference>
<dbReference type="GO" id="GO:0016705">
    <property type="term" value="F:oxidoreductase activity, acting on paired donors, with incorporation or reduction of molecular oxygen"/>
    <property type="evidence" value="ECO:0007669"/>
    <property type="project" value="InterPro"/>
</dbReference>